<sequence length="388" mass="42981">MVRGIVRVENVHPTKYKNLLSVKAEFAGITSTQNAVGPGRASMVQASRVAHFQKEENLVLEPTLETTFQNTQNPATGSSRLPPLGPKQTKDFPFCFIFSSPREGGPPYLPHTFYWAKQFDEAFTTYILFARVRVPRKKRKEPQQYSLSTKIPILWHDIDHLEDFIRGPEFIPKPGWYDGAPVNLPPSAKEQPDNSPVYINVTLPNGPNFDLGGDFEFTWKVTPSPVGEGLGGIKIKSFTLQIVQTIILKAGSPPFLSTSSDAIFEWKSPPHTDFTRQQSVSTSLKPNFTPNDVPNGKMAVATRKGPNDGLFLVDHAVRVIVAVQGAPDVMVLSPATVHGWGRKEMGEWVKANGEMIREVVFGLAPEYVDAPVYVPPDAEIPGYEEATR</sequence>
<dbReference type="Proteomes" id="UP001212841">
    <property type="component" value="Unassembled WGS sequence"/>
</dbReference>
<comment type="caution">
    <text evidence="1">The sequence shown here is derived from an EMBL/GenBank/DDBJ whole genome shotgun (WGS) entry which is preliminary data.</text>
</comment>
<proteinExistence type="predicted"/>
<evidence type="ECO:0000313" key="2">
    <source>
        <dbReference type="Proteomes" id="UP001212841"/>
    </source>
</evidence>
<reference evidence="1" key="1">
    <citation type="submission" date="2020-05" db="EMBL/GenBank/DDBJ databases">
        <title>Phylogenomic resolution of chytrid fungi.</title>
        <authorList>
            <person name="Stajich J.E."/>
            <person name="Amses K."/>
            <person name="Simmons R."/>
            <person name="Seto K."/>
            <person name="Myers J."/>
            <person name="Bonds A."/>
            <person name="Quandt C.A."/>
            <person name="Barry K."/>
            <person name="Liu P."/>
            <person name="Grigoriev I."/>
            <person name="Longcore J.E."/>
            <person name="James T.Y."/>
        </authorList>
    </citation>
    <scope>NUCLEOTIDE SEQUENCE</scope>
    <source>
        <strain evidence="1">JEL0318</strain>
    </source>
</reference>
<evidence type="ECO:0000313" key="1">
    <source>
        <dbReference type="EMBL" id="KAJ3050556.1"/>
    </source>
</evidence>
<accession>A0AAD5X120</accession>
<protein>
    <submittedName>
        <fullName evidence="1">Uncharacterized protein</fullName>
    </submittedName>
</protein>
<dbReference type="EMBL" id="JADGJD010000500">
    <property type="protein sequence ID" value="KAJ3050556.1"/>
    <property type="molecule type" value="Genomic_DNA"/>
</dbReference>
<name>A0AAD5X120_9FUNG</name>
<keyword evidence="2" id="KW-1185">Reference proteome</keyword>
<organism evidence="1 2">
    <name type="scientific">Rhizophlyctis rosea</name>
    <dbReference type="NCBI Taxonomy" id="64517"/>
    <lineage>
        <taxon>Eukaryota</taxon>
        <taxon>Fungi</taxon>
        <taxon>Fungi incertae sedis</taxon>
        <taxon>Chytridiomycota</taxon>
        <taxon>Chytridiomycota incertae sedis</taxon>
        <taxon>Chytridiomycetes</taxon>
        <taxon>Rhizophlyctidales</taxon>
        <taxon>Rhizophlyctidaceae</taxon>
        <taxon>Rhizophlyctis</taxon>
    </lineage>
</organism>
<dbReference type="AlphaFoldDB" id="A0AAD5X120"/>
<gene>
    <name evidence="1" type="ORF">HK097_008502</name>
</gene>